<name>A0AAD5L8N5_PYTIN</name>
<comment type="caution">
    <text evidence="3">The sequence shown here is derived from an EMBL/GenBank/DDBJ whole genome shotgun (WGS) entry which is preliminary data.</text>
</comment>
<feature type="compositionally biased region" description="Acidic residues" evidence="2">
    <location>
        <begin position="197"/>
        <end position="221"/>
    </location>
</feature>
<evidence type="ECO:0000313" key="4">
    <source>
        <dbReference type="Proteomes" id="UP001209570"/>
    </source>
</evidence>
<accession>A0AAD5L8N5</accession>
<protein>
    <recommendedName>
        <fullName evidence="5">C2 domain-containing protein</fullName>
    </recommendedName>
</protein>
<proteinExistence type="predicted"/>
<keyword evidence="1" id="KW-0175">Coiled coil</keyword>
<evidence type="ECO:0000256" key="1">
    <source>
        <dbReference type="SAM" id="Coils"/>
    </source>
</evidence>
<sequence>MASGTLTIWGAYTSSFGMHARFQGLTLIFLKVTGLPAQVSEGSHGQVVRPGYYAVRVTIAGLPKRTRYVLRGHSSHEFNEYFTFMGQMLREVKDPDVTVEVFRRGADNAEIAVSSATLPLESFKDKRKDTHRAIELPGGVTVHCAVKWSGLKDAGHSLMFATCTISRASAAAAAASALGDAKTERAGLGGSKKAEEEPQEDEQADEYKDDDDDEEDEEDEEELHRWREEDDANLKRAKPSALQVLLRAMDGEDDDDERRNPRRQRRLTAESAASTDTAQMELRLAEDRDRVRQLETRLLDAEETICHLKAEKLDAWRRIERLSRQRSASSDTDADASTDLSTLKIHNRVHELQAQLAELTTQHAVELEERMAVIREQEREVLDWKRQLEEAHEQIADLAARNEELQRRLALATTASTRTEESIAVLEEAPLSSASSTDFEWREELVRHPTPPFDLDSPEVQYILFSWTPNLRKVQYLRSWLTQVAASSNQALPAEFPLGVELPRLPPEIRDGFLTLVVPLLRQQTHREIHVHTRQYNDQFHTDLRQTHREIHVHTRQYNDQFHTDLRVRAVPR</sequence>
<dbReference type="CDD" id="cd00030">
    <property type="entry name" value="C2"/>
    <property type="match status" value="1"/>
</dbReference>
<gene>
    <name evidence="3" type="ORF">P43SY_008722</name>
</gene>
<dbReference type="AlphaFoldDB" id="A0AAD5L8N5"/>
<dbReference type="EMBL" id="JAKCXM010000553">
    <property type="protein sequence ID" value="KAJ0392917.1"/>
    <property type="molecule type" value="Genomic_DNA"/>
</dbReference>
<reference evidence="3" key="1">
    <citation type="submission" date="2021-12" db="EMBL/GenBank/DDBJ databases">
        <title>Prjna785345.</title>
        <authorList>
            <person name="Rujirawat T."/>
            <person name="Krajaejun T."/>
        </authorList>
    </citation>
    <scope>NUCLEOTIDE SEQUENCE</scope>
    <source>
        <strain evidence="3">Pi057C3</strain>
    </source>
</reference>
<evidence type="ECO:0000313" key="3">
    <source>
        <dbReference type="EMBL" id="KAJ0392917.1"/>
    </source>
</evidence>
<evidence type="ECO:0008006" key="5">
    <source>
        <dbReference type="Google" id="ProtNLM"/>
    </source>
</evidence>
<feature type="compositionally biased region" description="Basic and acidic residues" evidence="2">
    <location>
        <begin position="222"/>
        <end position="234"/>
    </location>
</feature>
<feature type="region of interest" description="Disordered" evidence="2">
    <location>
        <begin position="185"/>
        <end position="284"/>
    </location>
</feature>
<feature type="coiled-coil region" evidence="1">
    <location>
        <begin position="349"/>
        <end position="415"/>
    </location>
</feature>
<evidence type="ECO:0000256" key="2">
    <source>
        <dbReference type="SAM" id="MobiDB-lite"/>
    </source>
</evidence>
<keyword evidence="4" id="KW-1185">Reference proteome</keyword>
<organism evidence="3 4">
    <name type="scientific">Pythium insidiosum</name>
    <name type="common">Pythiosis disease agent</name>
    <dbReference type="NCBI Taxonomy" id="114742"/>
    <lineage>
        <taxon>Eukaryota</taxon>
        <taxon>Sar</taxon>
        <taxon>Stramenopiles</taxon>
        <taxon>Oomycota</taxon>
        <taxon>Peronosporomycetes</taxon>
        <taxon>Pythiales</taxon>
        <taxon>Pythiaceae</taxon>
        <taxon>Pythium</taxon>
    </lineage>
</organism>
<dbReference type="Proteomes" id="UP001209570">
    <property type="component" value="Unassembled WGS sequence"/>
</dbReference>